<gene>
    <name evidence="1" type="ORF">J5Y09_14010</name>
</gene>
<proteinExistence type="predicted"/>
<dbReference type="InterPro" id="IPR038056">
    <property type="entry name" value="YjbR-like_sf"/>
</dbReference>
<evidence type="ECO:0000313" key="2">
    <source>
        <dbReference type="Proteomes" id="UP000680815"/>
    </source>
</evidence>
<evidence type="ECO:0000313" key="1">
    <source>
        <dbReference type="EMBL" id="MBP0465034.1"/>
    </source>
</evidence>
<dbReference type="Proteomes" id="UP000680815">
    <property type="component" value="Unassembled WGS sequence"/>
</dbReference>
<comment type="caution">
    <text evidence="1">The sequence shown here is derived from an EMBL/GenBank/DDBJ whole genome shotgun (WGS) entry which is preliminary data.</text>
</comment>
<dbReference type="GO" id="GO:0003677">
    <property type="term" value="F:DNA binding"/>
    <property type="evidence" value="ECO:0007669"/>
    <property type="project" value="UniProtKB-KW"/>
</dbReference>
<dbReference type="Pfam" id="PF04237">
    <property type="entry name" value="YjbR"/>
    <property type="match status" value="1"/>
</dbReference>
<dbReference type="SUPFAM" id="SSF142906">
    <property type="entry name" value="YjbR-like"/>
    <property type="match status" value="1"/>
</dbReference>
<name>A0ABS4AUJ4_9PROT</name>
<dbReference type="InterPro" id="IPR058532">
    <property type="entry name" value="YjbR/MT2646/Rv2570-like"/>
</dbReference>
<dbReference type="Gene3D" id="3.90.1150.30">
    <property type="match status" value="1"/>
</dbReference>
<keyword evidence="1" id="KW-0238">DNA-binding</keyword>
<sequence>MRALARLRAICLALPDAAERETWGIATWRIRDRIFCMWSTTDRLQAAMWCKAPPGSQEVLVAAAPDRFFVPPYVGHKGWIGVVLDGDADWEEVAALVRRSWRMTAPKRLAATLPD</sequence>
<accession>A0ABS4AUJ4</accession>
<keyword evidence="2" id="KW-1185">Reference proteome</keyword>
<organism evidence="1 2">
    <name type="scientific">Roseomonas nitratireducens</name>
    <dbReference type="NCBI Taxonomy" id="2820810"/>
    <lineage>
        <taxon>Bacteria</taxon>
        <taxon>Pseudomonadati</taxon>
        <taxon>Pseudomonadota</taxon>
        <taxon>Alphaproteobacteria</taxon>
        <taxon>Acetobacterales</taxon>
        <taxon>Roseomonadaceae</taxon>
        <taxon>Roseomonas</taxon>
    </lineage>
</organism>
<reference evidence="1 2" key="1">
    <citation type="submission" date="2021-03" db="EMBL/GenBank/DDBJ databases">
        <authorList>
            <person name="So Y."/>
        </authorList>
    </citation>
    <scope>NUCLEOTIDE SEQUENCE [LARGE SCALE GENOMIC DNA]</scope>
    <source>
        <strain evidence="1 2">PWR1</strain>
    </source>
</reference>
<dbReference type="EMBL" id="JAGIYZ010000013">
    <property type="protein sequence ID" value="MBP0465034.1"/>
    <property type="molecule type" value="Genomic_DNA"/>
</dbReference>
<protein>
    <submittedName>
        <fullName evidence="1">MmcQ/YjbR family DNA-binding protein</fullName>
    </submittedName>
</protein>